<gene>
    <name evidence="8" type="ORF">ACFQ1O_08555</name>
</gene>
<feature type="transmembrane region" description="Helical" evidence="7">
    <location>
        <begin position="49"/>
        <end position="71"/>
    </location>
</feature>
<feature type="transmembrane region" description="Helical" evidence="7">
    <location>
        <begin position="357"/>
        <end position="378"/>
    </location>
</feature>
<feature type="transmembrane region" description="Helical" evidence="7">
    <location>
        <begin position="20"/>
        <end position="43"/>
    </location>
</feature>
<name>A0ABW3I2N4_9FLAO</name>
<dbReference type="InterPro" id="IPR051327">
    <property type="entry name" value="MATE_MepA_subfamily"/>
</dbReference>
<organism evidence="8 9">
    <name type="scientific">Pseudofulvibacter geojedonensis</name>
    <dbReference type="NCBI Taxonomy" id="1123758"/>
    <lineage>
        <taxon>Bacteria</taxon>
        <taxon>Pseudomonadati</taxon>
        <taxon>Bacteroidota</taxon>
        <taxon>Flavobacteriia</taxon>
        <taxon>Flavobacteriales</taxon>
        <taxon>Flavobacteriaceae</taxon>
        <taxon>Pseudofulvibacter</taxon>
    </lineage>
</organism>
<dbReference type="RefSeq" id="WP_377715387.1">
    <property type="nucleotide sequence ID" value="NZ_JBHTJM010000008.1"/>
</dbReference>
<feature type="transmembrane region" description="Helical" evidence="7">
    <location>
        <begin position="168"/>
        <end position="187"/>
    </location>
</feature>
<feature type="transmembrane region" description="Helical" evidence="7">
    <location>
        <begin position="92"/>
        <end position="115"/>
    </location>
</feature>
<evidence type="ECO:0000256" key="5">
    <source>
        <dbReference type="ARBA" id="ARBA00022989"/>
    </source>
</evidence>
<evidence type="ECO:0000313" key="8">
    <source>
        <dbReference type="EMBL" id="MFD0964050.1"/>
    </source>
</evidence>
<dbReference type="PANTHER" id="PTHR43823">
    <property type="entry name" value="SPORULATION PROTEIN YKVU"/>
    <property type="match status" value="1"/>
</dbReference>
<dbReference type="Pfam" id="PF01554">
    <property type="entry name" value="MatE"/>
    <property type="match status" value="2"/>
</dbReference>
<dbReference type="InterPro" id="IPR048279">
    <property type="entry name" value="MdtK-like"/>
</dbReference>
<comment type="caution">
    <text evidence="8">The sequence shown here is derived from an EMBL/GenBank/DDBJ whole genome shotgun (WGS) entry which is preliminary data.</text>
</comment>
<protein>
    <submittedName>
        <fullName evidence="8">MATE family efflux transporter</fullName>
    </submittedName>
</protein>
<feature type="transmembrane region" description="Helical" evidence="7">
    <location>
        <begin position="416"/>
        <end position="435"/>
    </location>
</feature>
<sequence length="464" mass="51369">MATLDIKTEKIWKLILKFSLPGVFGSLILSIGTMIDASFLGYYLGSDAFAATSLVFPLTVLTGAIIALVSVGASSLLSRALGSEDTFVQQNMLSNVFSLSILFSLVLTCLGYFFASELVGMVGATGSLKSLAETYFKIYILGSFFNVFGLSANNLIRAEGKIKFSMGISITYIVINIILTPLFINVFDLGLEGAVWASLIAMGVYALLVLGYFLSKRTSYHIGSLTLRWDQEIIFPILKVGSSAFSLHGINFIRQLIIFRSITYYGTTTDVAFFSAAYRIFMFLSSPVLGFLSGLPPVIGINFGANQPNRIKEAVYKFRIGALGFLSVVWLPIYLFPTFLFNFLLPDLVISPQQLQLFRIIFFAMPMLPLISSSIMLFQSIGDGKLTNQLVFYRQLFLFLPLILTIPYFFSATGVYYSLLIENVIYGLIVLGVSAKKINQLKFKLARVYHTILFTANIAVNITF</sequence>
<evidence type="ECO:0000256" key="3">
    <source>
        <dbReference type="ARBA" id="ARBA00022475"/>
    </source>
</evidence>
<evidence type="ECO:0000256" key="6">
    <source>
        <dbReference type="ARBA" id="ARBA00023136"/>
    </source>
</evidence>
<feature type="transmembrane region" description="Helical" evidence="7">
    <location>
        <begin position="193"/>
        <end position="214"/>
    </location>
</feature>
<keyword evidence="3" id="KW-1003">Cell membrane</keyword>
<feature type="transmembrane region" description="Helical" evidence="7">
    <location>
        <begin position="390"/>
        <end position="410"/>
    </location>
</feature>
<evidence type="ECO:0000256" key="2">
    <source>
        <dbReference type="ARBA" id="ARBA00022448"/>
    </source>
</evidence>
<evidence type="ECO:0000256" key="4">
    <source>
        <dbReference type="ARBA" id="ARBA00022692"/>
    </source>
</evidence>
<dbReference type="EMBL" id="JBHTJM010000008">
    <property type="protein sequence ID" value="MFD0964050.1"/>
    <property type="molecule type" value="Genomic_DNA"/>
</dbReference>
<feature type="transmembrane region" description="Helical" evidence="7">
    <location>
        <begin position="277"/>
        <end position="299"/>
    </location>
</feature>
<proteinExistence type="predicted"/>
<reference evidence="9" key="1">
    <citation type="journal article" date="2019" name="Int. J. Syst. Evol. Microbiol.">
        <title>The Global Catalogue of Microorganisms (GCM) 10K type strain sequencing project: providing services to taxonomists for standard genome sequencing and annotation.</title>
        <authorList>
            <consortium name="The Broad Institute Genomics Platform"/>
            <consortium name="The Broad Institute Genome Sequencing Center for Infectious Disease"/>
            <person name="Wu L."/>
            <person name="Ma J."/>
        </authorList>
    </citation>
    <scope>NUCLEOTIDE SEQUENCE [LARGE SCALE GENOMIC DNA]</scope>
    <source>
        <strain evidence="9">CCUG 62114</strain>
    </source>
</reference>
<dbReference type="Proteomes" id="UP001596997">
    <property type="component" value="Unassembled WGS sequence"/>
</dbReference>
<dbReference type="InterPro" id="IPR002528">
    <property type="entry name" value="MATE_fam"/>
</dbReference>
<keyword evidence="6 7" id="KW-0472">Membrane</keyword>
<feature type="transmembrane region" description="Helical" evidence="7">
    <location>
        <begin position="135"/>
        <end position="156"/>
    </location>
</feature>
<keyword evidence="9" id="KW-1185">Reference proteome</keyword>
<keyword evidence="4 7" id="KW-0812">Transmembrane</keyword>
<accession>A0ABW3I2N4</accession>
<evidence type="ECO:0000256" key="7">
    <source>
        <dbReference type="SAM" id="Phobius"/>
    </source>
</evidence>
<dbReference type="PANTHER" id="PTHR43823:SF3">
    <property type="entry name" value="MULTIDRUG EXPORT PROTEIN MEPA"/>
    <property type="match status" value="1"/>
</dbReference>
<keyword evidence="2" id="KW-0813">Transport</keyword>
<dbReference type="PIRSF" id="PIRSF006603">
    <property type="entry name" value="DinF"/>
    <property type="match status" value="1"/>
</dbReference>
<keyword evidence="5 7" id="KW-1133">Transmembrane helix</keyword>
<feature type="transmembrane region" description="Helical" evidence="7">
    <location>
        <begin position="320"/>
        <end position="345"/>
    </location>
</feature>
<comment type="subcellular location">
    <subcellularLocation>
        <location evidence="1">Cell membrane</location>
        <topology evidence="1">Multi-pass membrane protein</topology>
    </subcellularLocation>
</comment>
<evidence type="ECO:0000313" key="9">
    <source>
        <dbReference type="Proteomes" id="UP001596997"/>
    </source>
</evidence>
<evidence type="ECO:0000256" key="1">
    <source>
        <dbReference type="ARBA" id="ARBA00004651"/>
    </source>
</evidence>